<feature type="domain" description="LsmAD" evidence="2">
    <location>
        <begin position="275"/>
        <end position="347"/>
    </location>
</feature>
<protein>
    <recommendedName>
        <fullName evidence="2">LsmAD domain-containing protein</fullName>
    </recommendedName>
</protein>
<feature type="region of interest" description="Disordered" evidence="1">
    <location>
        <begin position="475"/>
        <end position="509"/>
    </location>
</feature>
<dbReference type="PANTHER" id="PTHR12854:SF7">
    <property type="entry name" value="ATAXIN-2 HOMOLOG"/>
    <property type="match status" value="1"/>
</dbReference>
<feature type="compositionally biased region" description="Low complexity" evidence="1">
    <location>
        <begin position="780"/>
        <end position="789"/>
    </location>
</feature>
<feature type="compositionally biased region" description="Polar residues" evidence="1">
    <location>
        <begin position="368"/>
        <end position="377"/>
    </location>
</feature>
<evidence type="ECO:0000256" key="1">
    <source>
        <dbReference type="SAM" id="MobiDB-lite"/>
    </source>
</evidence>
<feature type="compositionally biased region" description="Low complexity" evidence="1">
    <location>
        <begin position="439"/>
        <end position="457"/>
    </location>
</feature>
<feature type="region of interest" description="Disordered" evidence="1">
    <location>
        <begin position="908"/>
        <end position="936"/>
    </location>
</feature>
<feature type="compositionally biased region" description="Low complexity" evidence="1">
    <location>
        <begin position="560"/>
        <end position="583"/>
    </location>
</feature>
<dbReference type="EMBL" id="KV453847">
    <property type="protein sequence ID" value="ODV88294.1"/>
    <property type="molecule type" value="Genomic_DNA"/>
</dbReference>
<gene>
    <name evidence="3" type="ORF">CANARDRAFT_26448</name>
</gene>
<keyword evidence="4" id="KW-1185">Reference proteome</keyword>
<feature type="compositionally biased region" description="Polar residues" evidence="1">
    <location>
        <begin position="425"/>
        <end position="434"/>
    </location>
</feature>
<feature type="region of interest" description="Disordered" evidence="1">
    <location>
        <begin position="558"/>
        <end position="673"/>
    </location>
</feature>
<feature type="compositionally biased region" description="Polar residues" evidence="1">
    <location>
        <begin position="495"/>
        <end position="509"/>
    </location>
</feature>
<dbReference type="Proteomes" id="UP000094801">
    <property type="component" value="Unassembled WGS sequence"/>
</dbReference>
<feature type="compositionally biased region" description="Low complexity" evidence="1">
    <location>
        <begin position="204"/>
        <end position="221"/>
    </location>
</feature>
<feature type="compositionally biased region" description="Low complexity" evidence="1">
    <location>
        <begin position="475"/>
        <end position="489"/>
    </location>
</feature>
<feature type="region of interest" description="Disordered" evidence="1">
    <location>
        <begin position="1"/>
        <end position="94"/>
    </location>
</feature>
<evidence type="ECO:0000313" key="4">
    <source>
        <dbReference type="Proteomes" id="UP000094801"/>
    </source>
</evidence>
<dbReference type="Pfam" id="PF14438">
    <property type="entry name" value="SM-ATX"/>
    <property type="match status" value="1"/>
</dbReference>
<proteinExistence type="predicted"/>
<dbReference type="PANTHER" id="PTHR12854">
    <property type="entry name" value="ATAXIN 2-RELATED"/>
    <property type="match status" value="1"/>
</dbReference>
<feature type="compositionally biased region" description="Polar residues" evidence="1">
    <location>
        <begin position="601"/>
        <end position="622"/>
    </location>
</feature>
<feature type="region of interest" description="Disordered" evidence="1">
    <location>
        <begin position="411"/>
        <end position="459"/>
    </location>
</feature>
<feature type="compositionally biased region" description="Low complexity" evidence="1">
    <location>
        <begin position="67"/>
        <end position="83"/>
    </location>
</feature>
<accession>A0A1E4T972</accession>
<dbReference type="OrthoDB" id="2275718at2759"/>
<dbReference type="InterPro" id="IPR045117">
    <property type="entry name" value="ATXN2-like"/>
</dbReference>
<feature type="region of interest" description="Disordered" evidence="1">
    <location>
        <begin position="367"/>
        <end position="392"/>
    </location>
</feature>
<feature type="compositionally biased region" description="Polar residues" evidence="1">
    <location>
        <begin position="926"/>
        <end position="936"/>
    </location>
</feature>
<dbReference type="GO" id="GO:0010494">
    <property type="term" value="C:cytoplasmic stress granule"/>
    <property type="evidence" value="ECO:0007669"/>
    <property type="project" value="TreeGrafter"/>
</dbReference>
<dbReference type="STRING" id="983967.A0A1E4T972"/>
<dbReference type="AlphaFoldDB" id="A0A1E4T972"/>
<dbReference type="InterPro" id="IPR025852">
    <property type="entry name" value="SM_dom_ATX"/>
</dbReference>
<feature type="compositionally biased region" description="Polar residues" evidence="1">
    <location>
        <begin position="1"/>
        <end position="13"/>
    </location>
</feature>
<dbReference type="Pfam" id="PF06741">
    <property type="entry name" value="LsmAD"/>
    <property type="match status" value="1"/>
</dbReference>
<organism evidence="3 4">
    <name type="scientific">[Candida] arabinofermentans NRRL YB-2248</name>
    <dbReference type="NCBI Taxonomy" id="983967"/>
    <lineage>
        <taxon>Eukaryota</taxon>
        <taxon>Fungi</taxon>
        <taxon>Dikarya</taxon>
        <taxon>Ascomycota</taxon>
        <taxon>Saccharomycotina</taxon>
        <taxon>Pichiomycetes</taxon>
        <taxon>Pichiales</taxon>
        <taxon>Pichiaceae</taxon>
        <taxon>Ogataea</taxon>
        <taxon>Ogataea/Candida clade</taxon>
    </lineage>
</organism>
<dbReference type="SMART" id="SM01272">
    <property type="entry name" value="LsmAD"/>
    <property type="match status" value="1"/>
</dbReference>
<sequence>MATRPNPSQANRFNNNGSANTNNNNGNSNNTANNISGNNNHRRSNSKNFSNGSNSNSSNGTFFTRRNSSTNSNLNNTSGNNNNNGGGNNSSQSILSPQEFESAIKHMDDRLLYGLVKSIGCKATVTVGAGTIISGILFTPSELTENGVSLILKFPELIHLHPSDQSNESINFENLEETLIIYDKDLKLVEFENVDFNMDDESSNSKQSSTASNVTSSSSRSGFKTDTDISSASAIKERELQKWVPDDNDTFSTALDDISSSSGNWDQFEVNERKFGIQSTYDEALYTTTISKDAPDYEERLKKADRIAKEIESQAHNGSIHLAEERGIIVDDSGIDEEDKYSGVIRDNNSSADSSAGDRLLMGMLKSGSKQPQSELKPTTPGKYMPPRQRAANYHGDPAILASSATVATASSTNTAAESTSANEGTTPKDTPSTIPVKPTSAAATSPTVPTSTAPSTIPKKPLVASVTAQVSPTTATTPAAHTASLTASIPPKPTSSKAATSNNLSMSNEAKKLNVQSEINAMKEFSANLKVRHKIPQDLLPILSKDTNKQQEILKKIEQSQQQAEAEPVAAPTAAAAAAAAPSPTPTPAVIPKKKLDPKNTPTFKMNPTAASFSPSNFTNKNSPLSLNSNLNSPQNQPSNTATGSLSSTSSSSQSVRHKRTPLSFFGPGRVPSADKPLENKLATHFNILQSAKLEQLSKSSSTTSYAVYMINIEKSFATQPTWPSTIDESYKSKFSKQPEYNPQSQVQIQLQPQPQLQQRKMYMYHPQSQHQQQHHHQQQQSHPMMMPQHSPNPMMMPQLIDPQQLAAQQAAVAAQHQSQQQQFMMPPAFNQFISIYPPGPPPVGMTGPGGHQVVPQQQQYHFANVGVPPGGLVPHPPPMMVPVHQNGGQGSPPIMNGQMRIGTNGSNNGNGGGGNRARHYGGSHAQNNVRFGKY</sequence>
<feature type="compositionally biased region" description="Low complexity" evidence="1">
    <location>
        <begin position="623"/>
        <end position="656"/>
    </location>
</feature>
<dbReference type="GO" id="GO:0034063">
    <property type="term" value="P:stress granule assembly"/>
    <property type="evidence" value="ECO:0007669"/>
    <property type="project" value="TreeGrafter"/>
</dbReference>
<dbReference type="InterPro" id="IPR009604">
    <property type="entry name" value="LsmAD_domain"/>
</dbReference>
<feature type="region of interest" description="Disordered" evidence="1">
    <location>
        <begin position="767"/>
        <end position="789"/>
    </location>
</feature>
<evidence type="ECO:0000259" key="2">
    <source>
        <dbReference type="SMART" id="SM01272"/>
    </source>
</evidence>
<feature type="compositionally biased region" description="Low complexity" evidence="1">
    <location>
        <begin position="14"/>
        <end position="39"/>
    </location>
</feature>
<feature type="compositionally biased region" description="Low complexity" evidence="1">
    <location>
        <begin position="46"/>
        <end position="59"/>
    </location>
</feature>
<dbReference type="GO" id="GO:0003729">
    <property type="term" value="F:mRNA binding"/>
    <property type="evidence" value="ECO:0007669"/>
    <property type="project" value="TreeGrafter"/>
</dbReference>
<feature type="region of interest" description="Disordered" evidence="1">
    <location>
        <begin position="199"/>
        <end position="230"/>
    </location>
</feature>
<reference evidence="4" key="1">
    <citation type="submission" date="2016-04" db="EMBL/GenBank/DDBJ databases">
        <title>Comparative genomics of biotechnologically important yeasts.</title>
        <authorList>
            <consortium name="DOE Joint Genome Institute"/>
            <person name="Riley R."/>
            <person name="Haridas S."/>
            <person name="Wolfe K.H."/>
            <person name="Lopes M.R."/>
            <person name="Hittinger C.T."/>
            <person name="Goker M."/>
            <person name="Salamov A."/>
            <person name="Wisecaver J."/>
            <person name="Long T.M."/>
            <person name="Aerts A.L."/>
            <person name="Barry K."/>
            <person name="Choi C."/>
            <person name="Clum A."/>
            <person name="Coughlan A.Y."/>
            <person name="Deshpande S."/>
            <person name="Douglass A.P."/>
            <person name="Hanson S.J."/>
            <person name="Klenk H.-P."/>
            <person name="Labutti K."/>
            <person name="Lapidus A."/>
            <person name="Lindquist E."/>
            <person name="Lipzen A."/>
            <person name="Meier-Kolthoff J.P."/>
            <person name="Ohm R.A."/>
            <person name="Otillar R.P."/>
            <person name="Pangilinan J."/>
            <person name="Peng Y."/>
            <person name="Rokas A."/>
            <person name="Rosa C.A."/>
            <person name="Scheuner C."/>
            <person name="Sibirny A.A."/>
            <person name="Slot J.C."/>
            <person name="Stielow J.B."/>
            <person name="Sun H."/>
            <person name="Kurtzman C.P."/>
            <person name="Blackwell M."/>
            <person name="Grigoriev I.V."/>
            <person name="Jeffries T.W."/>
        </authorList>
    </citation>
    <scope>NUCLEOTIDE SEQUENCE [LARGE SCALE GENOMIC DNA]</scope>
    <source>
        <strain evidence="4">NRRL YB-2248</strain>
    </source>
</reference>
<evidence type="ECO:0000313" key="3">
    <source>
        <dbReference type="EMBL" id="ODV88294.1"/>
    </source>
</evidence>
<feature type="compositionally biased region" description="Low complexity" evidence="1">
    <location>
        <begin position="411"/>
        <end position="424"/>
    </location>
</feature>
<name>A0A1E4T972_9ASCO</name>